<evidence type="ECO:0000256" key="1">
    <source>
        <dbReference type="SAM" id="MobiDB-lite"/>
    </source>
</evidence>
<reference evidence="2 3" key="1">
    <citation type="submission" date="2020-08" db="EMBL/GenBank/DDBJ databases">
        <title>Genomic Encyclopedia of Type Strains, Phase IV (KMG-IV): sequencing the most valuable type-strain genomes for metagenomic binning, comparative biology and taxonomic classification.</title>
        <authorList>
            <person name="Goeker M."/>
        </authorList>
    </citation>
    <scope>NUCLEOTIDE SEQUENCE [LARGE SCALE GENOMIC DNA]</scope>
    <source>
        <strain evidence="2 3">DSM 26287</strain>
    </source>
</reference>
<dbReference type="Proteomes" id="UP000537141">
    <property type="component" value="Unassembled WGS sequence"/>
</dbReference>
<sequence length="141" mass="15779">MKIYLILILLVVTSACVSNKPLNLRESLTTEITANGSKVFQFSVYKTITNNSSKSKGDGGRAQQSVRSSKRGEKGSSEALTQYFDNQLKKLPIIALFCRKSYFVLDRLNAEDEITIRAECHDSATSEDYVRFKSSTQPTKL</sequence>
<dbReference type="EMBL" id="JACHHU010000018">
    <property type="protein sequence ID" value="MBB6543691.1"/>
    <property type="molecule type" value="Genomic_DNA"/>
</dbReference>
<evidence type="ECO:0000313" key="3">
    <source>
        <dbReference type="Proteomes" id="UP000537141"/>
    </source>
</evidence>
<evidence type="ECO:0000313" key="2">
    <source>
        <dbReference type="EMBL" id="MBB6543691.1"/>
    </source>
</evidence>
<gene>
    <name evidence="2" type="ORF">HNQ55_002212</name>
</gene>
<dbReference type="PROSITE" id="PS51257">
    <property type="entry name" value="PROKAR_LIPOPROTEIN"/>
    <property type="match status" value="1"/>
</dbReference>
<feature type="region of interest" description="Disordered" evidence="1">
    <location>
        <begin position="50"/>
        <end position="77"/>
    </location>
</feature>
<evidence type="ECO:0008006" key="4">
    <source>
        <dbReference type="Google" id="ProtNLM"/>
    </source>
</evidence>
<name>A0A7X0TTX4_9GAMM</name>
<dbReference type="RefSeq" id="WP_184424472.1">
    <property type="nucleotide sequence ID" value="NZ_AP027362.1"/>
</dbReference>
<keyword evidence="3" id="KW-1185">Reference proteome</keyword>
<dbReference type="AlphaFoldDB" id="A0A7X0TTX4"/>
<protein>
    <recommendedName>
        <fullName evidence="4">Lipoprotein</fullName>
    </recommendedName>
</protein>
<accession>A0A7X0TTX4</accession>
<organism evidence="2 3">
    <name type="scientific">Thalassotalea piscium</name>
    <dbReference type="NCBI Taxonomy" id="1230533"/>
    <lineage>
        <taxon>Bacteria</taxon>
        <taxon>Pseudomonadati</taxon>
        <taxon>Pseudomonadota</taxon>
        <taxon>Gammaproteobacteria</taxon>
        <taxon>Alteromonadales</taxon>
        <taxon>Colwelliaceae</taxon>
        <taxon>Thalassotalea</taxon>
    </lineage>
</organism>
<comment type="caution">
    <text evidence="2">The sequence shown here is derived from an EMBL/GenBank/DDBJ whole genome shotgun (WGS) entry which is preliminary data.</text>
</comment>
<proteinExistence type="predicted"/>